<keyword evidence="2" id="KW-1133">Transmembrane helix</keyword>
<name>A0A2P6N4A1_9EUKA</name>
<dbReference type="EMBL" id="MDYQ01000207">
    <property type="protein sequence ID" value="PRP78787.1"/>
    <property type="molecule type" value="Genomic_DNA"/>
</dbReference>
<feature type="region of interest" description="Disordered" evidence="1">
    <location>
        <begin position="221"/>
        <end position="255"/>
    </location>
</feature>
<comment type="caution">
    <text evidence="3">The sequence shown here is derived from an EMBL/GenBank/DDBJ whole genome shotgun (WGS) entry which is preliminary data.</text>
</comment>
<feature type="transmembrane region" description="Helical" evidence="2">
    <location>
        <begin position="65"/>
        <end position="88"/>
    </location>
</feature>
<protein>
    <submittedName>
        <fullName evidence="3">Proline-rich protein 11-like</fullName>
    </submittedName>
</protein>
<evidence type="ECO:0000313" key="3">
    <source>
        <dbReference type="EMBL" id="PRP78787.1"/>
    </source>
</evidence>
<dbReference type="InParanoid" id="A0A2P6N4A1"/>
<dbReference type="Proteomes" id="UP000241769">
    <property type="component" value="Unassembled WGS sequence"/>
</dbReference>
<reference evidence="3 4" key="1">
    <citation type="journal article" date="2018" name="Genome Biol. Evol.">
        <title>Multiple Roots of Fruiting Body Formation in Amoebozoa.</title>
        <authorList>
            <person name="Hillmann F."/>
            <person name="Forbes G."/>
            <person name="Novohradska S."/>
            <person name="Ferling I."/>
            <person name="Riege K."/>
            <person name="Groth M."/>
            <person name="Westermann M."/>
            <person name="Marz M."/>
            <person name="Spaller T."/>
            <person name="Winckler T."/>
            <person name="Schaap P."/>
            <person name="Glockner G."/>
        </authorList>
    </citation>
    <scope>NUCLEOTIDE SEQUENCE [LARGE SCALE GENOMIC DNA]</scope>
    <source>
        <strain evidence="3 4">Jena</strain>
    </source>
</reference>
<proteinExistence type="predicted"/>
<sequence>MSSSPRKASEKALEKAKRRAEKRRLDKQVLRLINSGVILKPEELFGDELVVVENGGSPKMTASTFFAMIFFPFYAIGEMFCQTVIYPFELLRAGFRWFVGASQLSNENAELIKALHYRIARLEVELQEMKTQAVFPSTTSTSVKHSSSVPLPPVQPAQEEVFAPAPPPPMPPPLPPPVRAAPTLIIRKKTEAPVTPTGKQKSFSISVNDIQNIKLRSRPLSDLTNNVGKENGEGLQPRKIGSLSKKSSPQKTGQFVTSPTKIVMQARLLRRVNKSPGGTPQRELTLSISPREAPASPYIALQKRMMLHKSPIKNIRV</sequence>
<dbReference type="AlphaFoldDB" id="A0A2P6N4A1"/>
<keyword evidence="2" id="KW-0812">Transmembrane</keyword>
<keyword evidence="2" id="KW-0472">Membrane</keyword>
<keyword evidence="4" id="KW-1185">Reference proteome</keyword>
<evidence type="ECO:0000256" key="1">
    <source>
        <dbReference type="SAM" id="MobiDB-lite"/>
    </source>
</evidence>
<organism evidence="3 4">
    <name type="scientific">Planoprotostelium fungivorum</name>
    <dbReference type="NCBI Taxonomy" id="1890364"/>
    <lineage>
        <taxon>Eukaryota</taxon>
        <taxon>Amoebozoa</taxon>
        <taxon>Evosea</taxon>
        <taxon>Variosea</taxon>
        <taxon>Cavosteliida</taxon>
        <taxon>Cavosteliaceae</taxon>
        <taxon>Planoprotostelium</taxon>
    </lineage>
</organism>
<gene>
    <name evidence="3" type="ORF">PROFUN_00960</name>
</gene>
<evidence type="ECO:0000256" key="2">
    <source>
        <dbReference type="SAM" id="Phobius"/>
    </source>
</evidence>
<feature type="compositionally biased region" description="Polar residues" evidence="1">
    <location>
        <begin position="244"/>
        <end position="255"/>
    </location>
</feature>
<evidence type="ECO:0000313" key="4">
    <source>
        <dbReference type="Proteomes" id="UP000241769"/>
    </source>
</evidence>
<accession>A0A2P6N4A1</accession>